<dbReference type="EMBL" id="BAAATE010000094">
    <property type="protein sequence ID" value="GAA2703090.1"/>
    <property type="molecule type" value="Genomic_DNA"/>
</dbReference>
<dbReference type="Pfam" id="PF13546">
    <property type="entry name" value="DDE_5"/>
    <property type="match status" value="1"/>
</dbReference>
<comment type="caution">
    <text evidence="2">The sequence shown here is derived from an EMBL/GenBank/DDBJ whole genome shotgun (WGS) entry which is preliminary data.</text>
</comment>
<evidence type="ECO:0000259" key="1">
    <source>
        <dbReference type="Pfam" id="PF13546"/>
    </source>
</evidence>
<keyword evidence="3" id="KW-1185">Reference proteome</keyword>
<feature type="domain" description="Transposase IS701-like DDE" evidence="1">
    <location>
        <begin position="2"/>
        <end position="58"/>
    </location>
</feature>
<protein>
    <recommendedName>
        <fullName evidence="1">Transposase IS701-like DDE domain-containing protein</fullName>
    </recommendedName>
</protein>
<dbReference type="RefSeq" id="WP_346158385.1">
    <property type="nucleotide sequence ID" value="NZ_JBHTEV010000002.1"/>
</dbReference>
<accession>A0ABN3TGW7</accession>
<organism evidence="2 3">
    <name type="scientific">Nonomuraea recticatena</name>
    <dbReference type="NCBI Taxonomy" id="46178"/>
    <lineage>
        <taxon>Bacteria</taxon>
        <taxon>Bacillati</taxon>
        <taxon>Actinomycetota</taxon>
        <taxon>Actinomycetes</taxon>
        <taxon>Streptosporangiales</taxon>
        <taxon>Streptosporangiaceae</taxon>
        <taxon>Nonomuraea</taxon>
    </lineage>
</organism>
<gene>
    <name evidence="2" type="ORF">GCM10010412_101260</name>
</gene>
<evidence type="ECO:0000313" key="3">
    <source>
        <dbReference type="Proteomes" id="UP001501666"/>
    </source>
</evidence>
<dbReference type="InterPro" id="IPR038721">
    <property type="entry name" value="IS701-like_DDE_dom"/>
</dbReference>
<proteinExistence type="predicted"/>
<evidence type="ECO:0000313" key="2">
    <source>
        <dbReference type="EMBL" id="GAA2703090.1"/>
    </source>
</evidence>
<name>A0ABN3TGW7_9ACTN</name>
<reference evidence="2 3" key="1">
    <citation type="journal article" date="2019" name="Int. J. Syst. Evol. Microbiol.">
        <title>The Global Catalogue of Microorganisms (GCM) 10K type strain sequencing project: providing services to taxonomists for standard genome sequencing and annotation.</title>
        <authorList>
            <consortium name="The Broad Institute Genomics Platform"/>
            <consortium name="The Broad Institute Genome Sequencing Center for Infectious Disease"/>
            <person name="Wu L."/>
            <person name="Ma J."/>
        </authorList>
    </citation>
    <scope>NUCLEOTIDE SEQUENCE [LARGE SCALE GENOMIC DNA]</scope>
    <source>
        <strain evidence="2 3">JCM 6835</strain>
    </source>
</reference>
<dbReference type="Proteomes" id="UP001501666">
    <property type="component" value="Unassembled WGS sequence"/>
</dbReference>
<sequence length="60" mass="6273">MSHGLSARGLPYVLALKGTTSAYLADVVPETLPYSGNGRRPVAKYRSAPSTLRELALAAG</sequence>